<feature type="compositionally biased region" description="Basic and acidic residues" evidence="2">
    <location>
        <begin position="530"/>
        <end position="545"/>
    </location>
</feature>
<feature type="compositionally biased region" description="Gly residues" evidence="2">
    <location>
        <begin position="601"/>
        <end position="612"/>
    </location>
</feature>
<evidence type="ECO:0000313" key="3">
    <source>
        <dbReference type="EMBL" id="KAF5359480.1"/>
    </source>
</evidence>
<dbReference type="Proteomes" id="UP000559027">
    <property type="component" value="Unassembled WGS sequence"/>
</dbReference>
<feature type="region of interest" description="Disordered" evidence="2">
    <location>
        <begin position="732"/>
        <end position="751"/>
    </location>
</feature>
<dbReference type="Gene3D" id="3.30.710.10">
    <property type="entry name" value="Potassium Channel Kv1.1, Chain A"/>
    <property type="match status" value="1"/>
</dbReference>
<dbReference type="AlphaFoldDB" id="A0A8H5LJ60"/>
<dbReference type="InterPro" id="IPR011333">
    <property type="entry name" value="SKP1/BTB/POZ_sf"/>
</dbReference>
<feature type="region of interest" description="Disordered" evidence="2">
    <location>
        <begin position="472"/>
        <end position="555"/>
    </location>
</feature>
<organism evidence="3 4">
    <name type="scientific">Leucocoprinus leucothites</name>
    <dbReference type="NCBI Taxonomy" id="201217"/>
    <lineage>
        <taxon>Eukaryota</taxon>
        <taxon>Fungi</taxon>
        <taxon>Dikarya</taxon>
        <taxon>Basidiomycota</taxon>
        <taxon>Agaricomycotina</taxon>
        <taxon>Agaricomycetes</taxon>
        <taxon>Agaricomycetidae</taxon>
        <taxon>Agaricales</taxon>
        <taxon>Agaricineae</taxon>
        <taxon>Agaricaceae</taxon>
        <taxon>Leucocoprinus</taxon>
    </lineage>
</organism>
<feature type="compositionally biased region" description="Basic and acidic residues" evidence="2">
    <location>
        <begin position="505"/>
        <end position="522"/>
    </location>
</feature>
<evidence type="ECO:0000256" key="1">
    <source>
        <dbReference type="SAM" id="Coils"/>
    </source>
</evidence>
<name>A0A8H5LJ60_9AGAR</name>
<evidence type="ECO:0000256" key="2">
    <source>
        <dbReference type="SAM" id="MobiDB-lite"/>
    </source>
</evidence>
<protein>
    <recommendedName>
        <fullName evidence="5">BTB domain-containing protein</fullName>
    </recommendedName>
</protein>
<reference evidence="3 4" key="1">
    <citation type="journal article" date="2020" name="ISME J.">
        <title>Uncovering the hidden diversity of litter-decomposition mechanisms in mushroom-forming fungi.</title>
        <authorList>
            <person name="Floudas D."/>
            <person name="Bentzer J."/>
            <person name="Ahren D."/>
            <person name="Johansson T."/>
            <person name="Persson P."/>
            <person name="Tunlid A."/>
        </authorList>
    </citation>
    <scope>NUCLEOTIDE SEQUENCE [LARGE SCALE GENOMIC DNA]</scope>
    <source>
        <strain evidence="3 4">CBS 146.42</strain>
    </source>
</reference>
<keyword evidence="1" id="KW-0175">Coiled coil</keyword>
<accession>A0A8H5LJ60</accession>
<dbReference type="EMBL" id="JAACJO010000004">
    <property type="protein sequence ID" value="KAF5359480.1"/>
    <property type="molecule type" value="Genomic_DNA"/>
</dbReference>
<sequence>MLPPGDQAFVTPSQAEKLLRDIWNSDPPQVTSNLSYPKVVPADQPVTYISPNCGLGWRFQFTETRQQVTASGAGVQESASQLDMVLQPHMCSSMPLGTVRVNVKVSYLPEGPHLTQEQEFTDVSIQSDRFIGSYMVPSLYEGQVHIEITLTFSDSDGLSFPTTTPSNAMVALQHSLEADSFVDSKFYLFSSNVRGRPARPRAVFAKSTLLTDRSTYFRDLLDSKTADTSGTPCDLRDDVLEEMDKLDADAFDYENDSDLEDDFEEAEAAMDDGGKGIVTPSRSPCTTALQGEPSKQQSGSFNRFEVGRAYAINGTAYKTWKAFIYYMYTNEINFNKLKSQKSPVLSCANSGFGGVACSPKSMYRFADSVDIPKLKYIAKAGILKGLSEHNIVTELFSAFTSRYRDIIELEVDFLLSKFTEEVASRFEDMLENIVSGGASHCFEVLAFTLRRLQGSTAEIAWAALHRRQTRAKPLEPLGREIRKSGHSDVTKTGQANGDWAGTTKPKTEKTEEEHQARKMAEETREEEQEEARREGKEKAEKKENAASDSDEGGRNSFCRFGIGWGSSNGLGSSRGGFGLRGERPQSKAPSDQGAASAAGTWGPGSRFGGFDGAGVEDAPLLSDEPKFTDTSAPPATNPTPIFDGWDLPPVSSSLDDSHFDAPAGYQTDDTNAVKDLPPVQPVSSKILSPTLSKPPSPAAVPAPVKADAEPITTNAIQPSGTNIPFIQPLRATSPATSSVSGSIPGGPSGIRERNRQAIIDMKGDKLKVQGEGTFGLPSQQAVLKEREIQKAEGSLSTLKKRAEQLQRSAMLSTGEYFIPEKMTLKFKKKSPEEAVLRLGDILGLMFGPERQSFELDIRVSGKSALGKPVKAAIQKFFEGHGIPSTAPKSLPSVSVVLAPSTYFKFVMDFQRNDSKKDGW</sequence>
<evidence type="ECO:0000313" key="4">
    <source>
        <dbReference type="Proteomes" id="UP000559027"/>
    </source>
</evidence>
<gene>
    <name evidence="3" type="ORF">D9756_003558</name>
</gene>
<comment type="caution">
    <text evidence="3">The sequence shown here is derived from an EMBL/GenBank/DDBJ whole genome shotgun (WGS) entry which is preliminary data.</text>
</comment>
<dbReference type="OrthoDB" id="6359816at2759"/>
<keyword evidence="4" id="KW-1185">Reference proteome</keyword>
<evidence type="ECO:0008006" key="5">
    <source>
        <dbReference type="Google" id="ProtNLM"/>
    </source>
</evidence>
<proteinExistence type="predicted"/>
<feature type="coiled-coil region" evidence="1">
    <location>
        <begin position="781"/>
        <end position="808"/>
    </location>
</feature>
<feature type="compositionally biased region" description="Basic and acidic residues" evidence="2">
    <location>
        <begin position="477"/>
        <end position="489"/>
    </location>
</feature>
<feature type="region of interest" description="Disordered" evidence="2">
    <location>
        <begin position="573"/>
        <end position="663"/>
    </location>
</feature>